<reference evidence="2 3" key="1">
    <citation type="submission" date="2024-06" db="EMBL/GenBank/DDBJ databases">
        <title>A chromosome level genome sequence of Diviner's sage (Salvia divinorum).</title>
        <authorList>
            <person name="Ford S.A."/>
            <person name="Ro D.-K."/>
            <person name="Ness R.W."/>
            <person name="Phillips M.A."/>
        </authorList>
    </citation>
    <scope>NUCLEOTIDE SEQUENCE [LARGE SCALE GENOMIC DNA]</scope>
    <source>
        <strain evidence="2">SAF-2024a</strain>
        <tissue evidence="2">Leaf</tissue>
    </source>
</reference>
<accession>A0ABD1FLJ6</accession>
<dbReference type="Proteomes" id="UP001567538">
    <property type="component" value="Unassembled WGS sequence"/>
</dbReference>
<name>A0ABD1FLJ6_SALDI</name>
<evidence type="ECO:0000256" key="1">
    <source>
        <dbReference type="SAM" id="MobiDB-lite"/>
    </source>
</evidence>
<dbReference type="AlphaFoldDB" id="A0ABD1FLJ6"/>
<proteinExistence type="predicted"/>
<organism evidence="2 3">
    <name type="scientific">Salvia divinorum</name>
    <name type="common">Maria pastora</name>
    <name type="synonym">Diviner's sage</name>
    <dbReference type="NCBI Taxonomy" id="28513"/>
    <lineage>
        <taxon>Eukaryota</taxon>
        <taxon>Viridiplantae</taxon>
        <taxon>Streptophyta</taxon>
        <taxon>Embryophyta</taxon>
        <taxon>Tracheophyta</taxon>
        <taxon>Spermatophyta</taxon>
        <taxon>Magnoliopsida</taxon>
        <taxon>eudicotyledons</taxon>
        <taxon>Gunneridae</taxon>
        <taxon>Pentapetalae</taxon>
        <taxon>asterids</taxon>
        <taxon>lamiids</taxon>
        <taxon>Lamiales</taxon>
        <taxon>Lamiaceae</taxon>
        <taxon>Nepetoideae</taxon>
        <taxon>Mentheae</taxon>
        <taxon>Salviinae</taxon>
        <taxon>Salvia</taxon>
        <taxon>Salvia subgen. Calosphace</taxon>
    </lineage>
</organism>
<evidence type="ECO:0000313" key="2">
    <source>
        <dbReference type="EMBL" id="KAL1532675.1"/>
    </source>
</evidence>
<sequence>MRITYIAKDEVTRFCVSPLSQFHKQVFRRHSNCITCIFIINKEMARLVERMLVRSDRRPKQPLTSSMRRPSSRAGPSDNFEGFQRPMW</sequence>
<comment type="caution">
    <text evidence="2">The sequence shown here is derived from an EMBL/GenBank/DDBJ whole genome shotgun (WGS) entry which is preliminary data.</text>
</comment>
<protein>
    <submittedName>
        <fullName evidence="2">Uncharacterized protein</fullName>
    </submittedName>
</protein>
<keyword evidence="3" id="KW-1185">Reference proteome</keyword>
<gene>
    <name evidence="2" type="ORF">AAHA92_32654</name>
</gene>
<feature type="region of interest" description="Disordered" evidence="1">
    <location>
        <begin position="56"/>
        <end position="88"/>
    </location>
</feature>
<dbReference type="EMBL" id="JBEAFC010000014">
    <property type="protein sequence ID" value="KAL1532675.1"/>
    <property type="molecule type" value="Genomic_DNA"/>
</dbReference>
<evidence type="ECO:0000313" key="3">
    <source>
        <dbReference type="Proteomes" id="UP001567538"/>
    </source>
</evidence>